<comment type="caution">
    <text evidence="2">The sequence shown here is derived from an EMBL/GenBank/DDBJ whole genome shotgun (WGS) entry which is preliminary data.</text>
</comment>
<evidence type="ECO:0000313" key="3">
    <source>
        <dbReference type="Proteomes" id="UP000299102"/>
    </source>
</evidence>
<protein>
    <submittedName>
        <fullName evidence="2">Uncharacterized protein</fullName>
    </submittedName>
</protein>
<name>A0A4C1SWK5_EUMVA</name>
<feature type="region of interest" description="Disordered" evidence="1">
    <location>
        <begin position="16"/>
        <end position="42"/>
    </location>
</feature>
<reference evidence="2 3" key="1">
    <citation type="journal article" date="2019" name="Commun. Biol.">
        <title>The bagworm genome reveals a unique fibroin gene that provides high tensile strength.</title>
        <authorList>
            <person name="Kono N."/>
            <person name="Nakamura H."/>
            <person name="Ohtoshi R."/>
            <person name="Tomita M."/>
            <person name="Numata K."/>
            <person name="Arakawa K."/>
        </authorList>
    </citation>
    <scope>NUCLEOTIDE SEQUENCE [LARGE SCALE GENOMIC DNA]</scope>
</reference>
<accession>A0A4C1SWK5</accession>
<sequence>MDGGLLTSGRATARDKGVYRREGGGESSRFGHAPTQDVGSRLPSRIAKKCRDKRVQLSMVDFFILHYVQYLKIEYVLFFYNIVEEQKSRRVFRKSSEMVIAAHRHFQPERCYQLLFAGLFVRIGYLMLGEMIEKHRGNGREVGH</sequence>
<dbReference type="Proteomes" id="UP000299102">
    <property type="component" value="Unassembled WGS sequence"/>
</dbReference>
<keyword evidence="3" id="KW-1185">Reference proteome</keyword>
<evidence type="ECO:0000256" key="1">
    <source>
        <dbReference type="SAM" id="MobiDB-lite"/>
    </source>
</evidence>
<gene>
    <name evidence="2" type="ORF">EVAR_92558_1</name>
</gene>
<dbReference type="AlphaFoldDB" id="A0A4C1SWK5"/>
<proteinExistence type="predicted"/>
<evidence type="ECO:0000313" key="2">
    <source>
        <dbReference type="EMBL" id="GBP06562.1"/>
    </source>
</evidence>
<organism evidence="2 3">
    <name type="scientific">Eumeta variegata</name>
    <name type="common">Bagworm moth</name>
    <name type="synonym">Eumeta japonica</name>
    <dbReference type="NCBI Taxonomy" id="151549"/>
    <lineage>
        <taxon>Eukaryota</taxon>
        <taxon>Metazoa</taxon>
        <taxon>Ecdysozoa</taxon>
        <taxon>Arthropoda</taxon>
        <taxon>Hexapoda</taxon>
        <taxon>Insecta</taxon>
        <taxon>Pterygota</taxon>
        <taxon>Neoptera</taxon>
        <taxon>Endopterygota</taxon>
        <taxon>Lepidoptera</taxon>
        <taxon>Glossata</taxon>
        <taxon>Ditrysia</taxon>
        <taxon>Tineoidea</taxon>
        <taxon>Psychidae</taxon>
        <taxon>Oiketicinae</taxon>
        <taxon>Eumeta</taxon>
    </lineage>
</organism>
<dbReference type="EMBL" id="BGZK01000023">
    <property type="protein sequence ID" value="GBP06562.1"/>
    <property type="molecule type" value="Genomic_DNA"/>
</dbReference>